<dbReference type="GO" id="GO:0016740">
    <property type="term" value="F:transferase activity"/>
    <property type="evidence" value="ECO:0007669"/>
    <property type="project" value="UniProtKB-KW"/>
</dbReference>
<sequence>MKHVGILTFSNTVNYGASLQACALRRAVESLGCDCEILNYSNRELDDRELGTHFSFSPSGAARYFLRRGFERRRVAAFSRFAETNLNLTSRLDWAALIDEAKTLDCILIGSDQVFNPRVNGHDPVFLGAGIADVARVASYAASLGDATAEAITACDKGAAERLATFSGLSVREPSSMEVLRGMGLEPVFMPDPTLLLSCDDWSELATGEGLDSIPEEYVLLYTLNSEQKLLDGALEVAGRLGIPVVCLHYNTKDFPGVLNVRDVGPVAFLELVRRAAFVCTDSFHGACFSLNFNKQFVVKTSEAAVQSNVRITDLLARYGIEDCLYAAGDPSACNVDYDRANQVLDRDRANALSFIAECIGL</sequence>
<protein>
    <submittedName>
        <fullName evidence="2">Polysaccharide pyruvyl transferase</fullName>
    </submittedName>
</protein>
<evidence type="ECO:0000259" key="1">
    <source>
        <dbReference type="Pfam" id="PF04230"/>
    </source>
</evidence>
<evidence type="ECO:0000313" key="2">
    <source>
        <dbReference type="EMBL" id="VYU56228.1"/>
    </source>
</evidence>
<gene>
    <name evidence="2" type="ORF">ELLFYP107_00933</name>
</gene>
<name>A0A6N3FV85_EGGLN</name>
<accession>A0A6N3FV85</accession>
<dbReference type="PROSITE" id="PS51257">
    <property type="entry name" value="PROKAR_LIPOPROTEIN"/>
    <property type="match status" value="1"/>
</dbReference>
<keyword evidence="2" id="KW-0808">Transferase</keyword>
<proteinExistence type="predicted"/>
<dbReference type="InterPro" id="IPR007345">
    <property type="entry name" value="Polysacch_pyruvyl_Trfase"/>
</dbReference>
<reference evidence="2" key="1">
    <citation type="submission" date="2019-11" db="EMBL/GenBank/DDBJ databases">
        <authorList>
            <person name="Feng L."/>
        </authorList>
    </citation>
    <scope>NUCLEOTIDE SEQUENCE</scope>
    <source>
        <strain evidence="2">ElentaLFYP107</strain>
    </source>
</reference>
<organism evidence="2">
    <name type="scientific">Eggerthella lenta</name>
    <name type="common">Eubacterium lentum</name>
    <dbReference type="NCBI Taxonomy" id="84112"/>
    <lineage>
        <taxon>Bacteria</taxon>
        <taxon>Bacillati</taxon>
        <taxon>Actinomycetota</taxon>
        <taxon>Coriobacteriia</taxon>
        <taxon>Eggerthellales</taxon>
        <taxon>Eggerthellaceae</taxon>
        <taxon>Eggerthella</taxon>
    </lineage>
</organism>
<dbReference type="EMBL" id="CACRTT010000032">
    <property type="protein sequence ID" value="VYU56228.1"/>
    <property type="molecule type" value="Genomic_DNA"/>
</dbReference>
<feature type="domain" description="Polysaccharide pyruvyl transferase" evidence="1">
    <location>
        <begin position="14"/>
        <end position="299"/>
    </location>
</feature>
<dbReference type="AlphaFoldDB" id="A0A6N3FV85"/>
<dbReference type="Pfam" id="PF04230">
    <property type="entry name" value="PS_pyruv_trans"/>
    <property type="match status" value="1"/>
</dbReference>